<evidence type="ECO:0000313" key="8">
    <source>
        <dbReference type="EMBL" id="GGZ08843.1"/>
    </source>
</evidence>
<evidence type="ECO:0000256" key="5">
    <source>
        <dbReference type="ARBA" id="ARBA00022989"/>
    </source>
</evidence>
<organism evidence="8 11">
    <name type="scientific">Pseudoduganella plicata</name>
    <dbReference type="NCBI Taxonomy" id="321984"/>
    <lineage>
        <taxon>Bacteria</taxon>
        <taxon>Pseudomonadati</taxon>
        <taxon>Pseudomonadota</taxon>
        <taxon>Betaproteobacteria</taxon>
        <taxon>Burkholderiales</taxon>
        <taxon>Oxalobacteraceae</taxon>
        <taxon>Telluria group</taxon>
        <taxon>Pseudoduganella</taxon>
    </lineage>
</organism>
<feature type="transmembrane region" description="Helical" evidence="7">
    <location>
        <begin position="359"/>
        <end position="379"/>
    </location>
</feature>
<feature type="transmembrane region" description="Helical" evidence="7">
    <location>
        <begin position="280"/>
        <end position="301"/>
    </location>
</feature>
<keyword evidence="4 7" id="KW-0812">Transmembrane</keyword>
<evidence type="ECO:0000256" key="1">
    <source>
        <dbReference type="ARBA" id="ARBA00004651"/>
    </source>
</evidence>
<dbReference type="AlphaFoldDB" id="A0A4P7BH22"/>
<evidence type="ECO:0000313" key="10">
    <source>
        <dbReference type="Proteomes" id="UP000294359"/>
    </source>
</evidence>
<evidence type="ECO:0000313" key="11">
    <source>
        <dbReference type="Proteomes" id="UP000619512"/>
    </source>
</evidence>
<dbReference type="EMBL" id="BMWW01000012">
    <property type="protein sequence ID" value="GGZ08843.1"/>
    <property type="molecule type" value="Genomic_DNA"/>
</dbReference>
<dbReference type="Proteomes" id="UP000619512">
    <property type="component" value="Unassembled WGS sequence"/>
</dbReference>
<feature type="transmembrane region" description="Helical" evidence="7">
    <location>
        <begin position="76"/>
        <end position="99"/>
    </location>
</feature>
<feature type="transmembrane region" description="Helical" evidence="7">
    <location>
        <begin position="321"/>
        <end position="338"/>
    </location>
</feature>
<evidence type="ECO:0000256" key="6">
    <source>
        <dbReference type="ARBA" id="ARBA00023136"/>
    </source>
</evidence>
<dbReference type="OrthoDB" id="5486360at2"/>
<name>A0A4P7BH22_9BURK</name>
<proteinExistence type="inferred from homology"/>
<evidence type="ECO:0000256" key="7">
    <source>
        <dbReference type="SAM" id="Phobius"/>
    </source>
</evidence>
<dbReference type="PANTHER" id="PTHR30250">
    <property type="entry name" value="PST FAMILY PREDICTED COLANIC ACID TRANSPORTER"/>
    <property type="match status" value="1"/>
</dbReference>
<keyword evidence="10" id="KW-1185">Reference proteome</keyword>
<dbReference type="EMBL" id="CP038026">
    <property type="protein sequence ID" value="QBQ37367.1"/>
    <property type="molecule type" value="Genomic_DNA"/>
</dbReference>
<feature type="transmembrane region" description="Helical" evidence="7">
    <location>
        <begin position="139"/>
        <end position="160"/>
    </location>
</feature>
<keyword evidence="5 7" id="KW-1133">Transmembrane helix</keyword>
<feature type="transmembrane region" description="Helical" evidence="7">
    <location>
        <begin position="12"/>
        <end position="30"/>
    </location>
</feature>
<gene>
    <name evidence="9" type="ORF">E1742_15245</name>
    <name evidence="8" type="ORF">GCM10007388_47910</name>
</gene>
<protein>
    <submittedName>
        <fullName evidence="8">Lipopolysaccharide biosynthesis protein</fullName>
    </submittedName>
</protein>
<evidence type="ECO:0000256" key="4">
    <source>
        <dbReference type="ARBA" id="ARBA00022692"/>
    </source>
</evidence>
<evidence type="ECO:0000313" key="9">
    <source>
        <dbReference type="EMBL" id="QBQ37367.1"/>
    </source>
</evidence>
<comment type="subcellular location">
    <subcellularLocation>
        <location evidence="1">Cell membrane</location>
        <topology evidence="1">Multi-pass membrane protein</topology>
    </subcellularLocation>
</comment>
<keyword evidence="3" id="KW-1003">Cell membrane</keyword>
<feature type="transmembrane region" description="Helical" evidence="7">
    <location>
        <begin position="166"/>
        <end position="187"/>
    </location>
</feature>
<accession>A0A4P7BH22</accession>
<evidence type="ECO:0000256" key="3">
    <source>
        <dbReference type="ARBA" id="ARBA00022475"/>
    </source>
</evidence>
<keyword evidence="6 7" id="KW-0472">Membrane</keyword>
<dbReference type="Proteomes" id="UP000294359">
    <property type="component" value="Chromosome"/>
</dbReference>
<dbReference type="CDD" id="cd13127">
    <property type="entry name" value="MATE_tuaB_like"/>
    <property type="match status" value="1"/>
</dbReference>
<dbReference type="GO" id="GO:0005886">
    <property type="term" value="C:plasma membrane"/>
    <property type="evidence" value="ECO:0007669"/>
    <property type="project" value="UniProtKB-SubCell"/>
</dbReference>
<dbReference type="PANTHER" id="PTHR30250:SF10">
    <property type="entry name" value="LIPOPOLYSACCHARIDE BIOSYNTHESIS PROTEIN WZXC"/>
    <property type="match status" value="1"/>
</dbReference>
<evidence type="ECO:0000256" key="2">
    <source>
        <dbReference type="ARBA" id="ARBA00007430"/>
    </source>
</evidence>
<feature type="transmembrane region" description="Helical" evidence="7">
    <location>
        <begin position="36"/>
        <end position="55"/>
    </location>
</feature>
<reference evidence="8" key="3">
    <citation type="submission" date="2022-12" db="EMBL/GenBank/DDBJ databases">
        <authorList>
            <person name="Sun Q."/>
            <person name="Kim S."/>
        </authorList>
    </citation>
    <scope>NUCLEOTIDE SEQUENCE</scope>
    <source>
        <strain evidence="8">KCTC 12344</strain>
    </source>
</reference>
<sequence>MNATKLSLLISFAEKYTVLVIGVVSSMIMARLLTPAQVGIFSIGAVVVGVTQLIRDFGIGQYLIQERELTAERIRAAYTLTWAIAWVMAALLALGSAPIAAFYDEPGVGQVLRILALNCLLIPFGSITLPVLRRQMRFGAIYWINVANALANLVVCVTLVKLGFGYLSLAWAAVAGSVATVAVSLLFRPPEMPWLPGWRGVRELLSFGMYATGSNVLDEVGVAAPDMIIGKVLGVEAVGLFGKAQAVLNIFNMLVTKAVTPVILPLFSAHSRDGRDMKRVYLHMVACLAGLSWPFYAVLAVVPFQLIRLLYGDQWDASAPLVRIMCLSTALFCLFGPGRDLFVAMGHVRLRARLEAVSVPLRVIGIGIAAPFGLEAIAWSIAATSLVRSLLIYRGLAALTGLRLAELLATLGRSGGVTVCAALPPLLLSFVPGLQHAPPLMFLALAGGVAMLGWCAGILMLNHELKAELITVTRQLSQRLAPKPARR</sequence>
<dbReference type="RefSeq" id="WP_134385783.1">
    <property type="nucleotide sequence ID" value="NZ_BMWW01000012.1"/>
</dbReference>
<reference evidence="8" key="1">
    <citation type="journal article" date="2014" name="Int. J. Syst. Evol. Microbiol.">
        <title>Complete genome sequence of Corynebacterium casei LMG S-19264T (=DSM 44701T), isolated from a smear-ripened cheese.</title>
        <authorList>
            <consortium name="US DOE Joint Genome Institute (JGI-PGF)"/>
            <person name="Walter F."/>
            <person name="Albersmeier A."/>
            <person name="Kalinowski J."/>
            <person name="Ruckert C."/>
        </authorList>
    </citation>
    <scope>NUCLEOTIDE SEQUENCE</scope>
    <source>
        <strain evidence="8">KCTC 12344</strain>
    </source>
</reference>
<feature type="transmembrane region" description="Helical" evidence="7">
    <location>
        <begin position="440"/>
        <end position="461"/>
    </location>
</feature>
<comment type="similarity">
    <text evidence="2">Belongs to the polysaccharide synthase family.</text>
</comment>
<dbReference type="InterPro" id="IPR050833">
    <property type="entry name" value="Poly_Biosynth_Transport"/>
</dbReference>
<feature type="transmembrane region" description="Helical" evidence="7">
    <location>
        <begin position="111"/>
        <end position="132"/>
    </location>
</feature>
<dbReference type="Pfam" id="PF13440">
    <property type="entry name" value="Polysacc_synt_3"/>
    <property type="match status" value="1"/>
</dbReference>
<reference evidence="9 10" key="2">
    <citation type="submission" date="2019-03" db="EMBL/GenBank/DDBJ databases">
        <title>Draft Genome Sequences of Six Type Strains of the Genus Massilia.</title>
        <authorList>
            <person name="Miess H."/>
            <person name="Frediansyhah A."/>
            <person name="Gross H."/>
        </authorList>
    </citation>
    <scope>NUCLEOTIDE SEQUENCE [LARGE SCALE GENOMIC DNA]</scope>
    <source>
        <strain evidence="9 10">DSM 17505</strain>
    </source>
</reference>